<evidence type="ECO:0000256" key="1">
    <source>
        <dbReference type="ARBA" id="ARBA00022670"/>
    </source>
</evidence>
<dbReference type="InterPro" id="IPR041699">
    <property type="entry name" value="AAA_32"/>
</dbReference>
<dbReference type="Gene3D" id="3.30.230.10">
    <property type="match status" value="1"/>
</dbReference>
<dbReference type="Pfam" id="PF20436">
    <property type="entry name" value="LonB_AAA-LID"/>
    <property type="match status" value="1"/>
</dbReference>
<keyword evidence="2" id="KW-0720">Serine protease</keyword>
<dbReference type="Proteomes" id="UP000531594">
    <property type="component" value="Unassembled WGS sequence"/>
</dbReference>
<dbReference type="GO" id="GO:0006508">
    <property type="term" value="P:proteolysis"/>
    <property type="evidence" value="ECO:0007669"/>
    <property type="project" value="UniProtKB-KW"/>
</dbReference>
<dbReference type="InterPro" id="IPR046843">
    <property type="entry name" value="LonB_AAA-LID"/>
</dbReference>
<accession>A0A7X0LW40</accession>
<dbReference type="Gene3D" id="3.40.50.300">
    <property type="entry name" value="P-loop containing nucleotide triphosphate hydrolases"/>
    <property type="match status" value="2"/>
</dbReference>
<feature type="domain" description="Lon proteolytic" evidence="3">
    <location>
        <begin position="576"/>
        <end position="771"/>
    </location>
</feature>
<keyword evidence="1 2" id="KW-0645">Protease</keyword>
<dbReference type="GO" id="GO:0004176">
    <property type="term" value="F:ATP-dependent peptidase activity"/>
    <property type="evidence" value="ECO:0007669"/>
    <property type="project" value="UniProtKB-UniRule"/>
</dbReference>
<comment type="similarity">
    <text evidence="2">Belongs to the peptidase S16 family.</text>
</comment>
<dbReference type="InterPro" id="IPR046844">
    <property type="entry name" value="Lon-like_helical"/>
</dbReference>
<comment type="catalytic activity">
    <reaction evidence="2">
        <text>Hydrolysis of proteins in presence of ATP.</text>
        <dbReference type="EC" id="3.4.21.53"/>
    </reaction>
</comment>
<dbReference type="Pfam" id="PF05362">
    <property type="entry name" value="Lon_C"/>
    <property type="match status" value="1"/>
</dbReference>
<dbReference type="GO" id="GO:0004252">
    <property type="term" value="F:serine-type endopeptidase activity"/>
    <property type="evidence" value="ECO:0007669"/>
    <property type="project" value="UniProtKB-UniRule"/>
</dbReference>
<dbReference type="EC" id="3.4.21.53" evidence="2"/>
<dbReference type="InterPro" id="IPR008269">
    <property type="entry name" value="Lon_proteolytic"/>
</dbReference>
<evidence type="ECO:0000259" key="3">
    <source>
        <dbReference type="PROSITE" id="PS51786"/>
    </source>
</evidence>
<dbReference type="InterPro" id="IPR027065">
    <property type="entry name" value="Lon_Prtase"/>
</dbReference>
<dbReference type="RefSeq" id="WP_184524877.1">
    <property type="nucleotide sequence ID" value="NZ_JACHGK010000004.1"/>
</dbReference>
<dbReference type="PROSITE" id="PS51786">
    <property type="entry name" value="LON_PROTEOLYTIC"/>
    <property type="match status" value="1"/>
</dbReference>
<keyword evidence="2" id="KW-0378">Hydrolase</keyword>
<feature type="active site" evidence="2">
    <location>
        <position position="666"/>
    </location>
</feature>
<dbReference type="Pfam" id="PF13654">
    <property type="entry name" value="AAA_32"/>
    <property type="match status" value="1"/>
</dbReference>
<evidence type="ECO:0000313" key="5">
    <source>
        <dbReference type="Proteomes" id="UP000531594"/>
    </source>
</evidence>
<name>A0A7X0LW40_9BACI</name>
<sequence>MNIEEYENVKSIHRVPVTKLRLECDASQFSFETTTNLEKLPKEMIGQSRAEQAMEFGLSVEQSGYNLFVVGPSGTGRITYTQDSVERMAKTRTVPDDQCYVYNFENPDRPLVISLPAGSGVQFQRKIETLLIDIQREMQSTFSGEVYEKGKRTILEKYRAKVSGFWEDAEQFAGELNFKIERTPTGINTFPLLFGKPMDRAAFEALSDENKEMLKVKEKQIEGKVQETVYQIGKINEELRKAMEQFMRETSAKAIEGLFIPLKESYKDNEKVLDYIEAYLYDAVEHFSIFLPDDDSDSDENIMHSLVGTKEQQLHRYTVNLFVNNKNLTGAPVIYETNPTYQNLFGKIEYRGSFGSYMTDFTFIKSGVLHQANGGYLILQATELLQQPYAWNLLKRALQTEKISIENPYEDRSLFPTSGLKPEPIPLNIKVIIIGSYYLHDLLSAADEDFHKLFKVKVEFNTVMDKNDENSQKMAYFVKNFAEQEGLLPFHRSAVAKVIDYSSRLVEEQTKLSTRFQEITKVLVESSYWAKKANMEVVDDRHIQKALMEQFNRSNHISEQYREMISKGTIMVDTDGYRVGQINGLAVMGTRDAVFGIPTKITAQTFVGKSGIMNIERETAMSGQIHNKGMLILTAFLSGEFAKNKPIPLSASITFEQTYNPIDGDSASSTELYVLLSSLSEVQINQGIAVTGSVNQWGEIQPIGGVNEKIEGFYHICKEKGLTGKQGVIIPKQNVQNLMLDNEVIEAVTKGEFHIWEIGHIAEGIEILTGVSAGNVRDVNGQYPPDTIFAKVEERFKKMYEAAAASAANTPNR</sequence>
<dbReference type="EMBL" id="JACHGK010000004">
    <property type="protein sequence ID" value="MBB6445137.1"/>
    <property type="molecule type" value="Genomic_DNA"/>
</dbReference>
<feature type="active site" evidence="2">
    <location>
        <position position="709"/>
    </location>
</feature>
<dbReference type="PRINTS" id="PR00830">
    <property type="entry name" value="ENDOLAPTASE"/>
</dbReference>
<keyword evidence="5" id="KW-1185">Reference proteome</keyword>
<dbReference type="InterPro" id="IPR014721">
    <property type="entry name" value="Ribsml_uS5_D2-typ_fold_subgr"/>
</dbReference>
<proteinExistence type="inferred from homology"/>
<dbReference type="GO" id="GO:0030163">
    <property type="term" value="P:protein catabolic process"/>
    <property type="evidence" value="ECO:0007669"/>
    <property type="project" value="InterPro"/>
</dbReference>
<dbReference type="SUPFAM" id="SSF54211">
    <property type="entry name" value="Ribosomal protein S5 domain 2-like"/>
    <property type="match status" value="1"/>
</dbReference>
<dbReference type="Gene3D" id="1.10.8.60">
    <property type="match status" value="1"/>
</dbReference>
<dbReference type="InterPro" id="IPR027417">
    <property type="entry name" value="P-loop_NTPase"/>
</dbReference>
<comment type="caution">
    <text evidence="4">The sequence shown here is derived from an EMBL/GenBank/DDBJ whole genome shotgun (WGS) entry which is preliminary data.</text>
</comment>
<dbReference type="AlphaFoldDB" id="A0A7X0LW40"/>
<organism evidence="4 5">
    <name type="scientific">Bacillus benzoevorans</name>
    <dbReference type="NCBI Taxonomy" id="1456"/>
    <lineage>
        <taxon>Bacteria</taxon>
        <taxon>Bacillati</taxon>
        <taxon>Bacillota</taxon>
        <taxon>Bacilli</taxon>
        <taxon>Bacillales</taxon>
        <taxon>Bacillaceae</taxon>
        <taxon>Bacillus</taxon>
    </lineage>
</organism>
<gene>
    <name evidence="4" type="ORF">HNR53_001747</name>
</gene>
<evidence type="ECO:0000256" key="2">
    <source>
        <dbReference type="PROSITE-ProRule" id="PRU01122"/>
    </source>
</evidence>
<dbReference type="InterPro" id="IPR020568">
    <property type="entry name" value="Ribosomal_Su5_D2-typ_SF"/>
</dbReference>
<reference evidence="4 5" key="1">
    <citation type="submission" date="2020-08" db="EMBL/GenBank/DDBJ databases">
        <title>Genomic Encyclopedia of Type Strains, Phase IV (KMG-IV): sequencing the most valuable type-strain genomes for metagenomic binning, comparative biology and taxonomic classification.</title>
        <authorList>
            <person name="Goeker M."/>
        </authorList>
    </citation>
    <scope>NUCLEOTIDE SEQUENCE [LARGE SCALE GENOMIC DNA]</scope>
    <source>
        <strain evidence="4 5">DSM 5391</strain>
    </source>
</reference>
<dbReference type="Pfam" id="PF20437">
    <property type="entry name" value="LonC_helical"/>
    <property type="match status" value="1"/>
</dbReference>
<dbReference type="GO" id="GO:0005524">
    <property type="term" value="F:ATP binding"/>
    <property type="evidence" value="ECO:0007669"/>
    <property type="project" value="InterPro"/>
</dbReference>
<dbReference type="PANTHER" id="PTHR10046">
    <property type="entry name" value="ATP DEPENDENT LON PROTEASE FAMILY MEMBER"/>
    <property type="match status" value="1"/>
</dbReference>
<protein>
    <recommendedName>
        <fullName evidence="2">endopeptidase La</fullName>
        <ecNumber evidence="2">3.4.21.53</ecNumber>
    </recommendedName>
</protein>
<evidence type="ECO:0000313" key="4">
    <source>
        <dbReference type="EMBL" id="MBB6445137.1"/>
    </source>
</evidence>